<feature type="region of interest" description="Disordered" evidence="4">
    <location>
        <begin position="277"/>
        <end position="305"/>
    </location>
</feature>
<comment type="similarity">
    <text evidence="1 3">Belongs to the short-chain dehydrogenases/reductases (SDR) family.</text>
</comment>
<evidence type="ECO:0000256" key="3">
    <source>
        <dbReference type="RuleBase" id="RU000363"/>
    </source>
</evidence>
<reference evidence="6 7" key="1">
    <citation type="journal article" date="2007" name="Genome Res.">
        <title>Genome characteristics of facultatively symbiotic Frankia sp. strains reflect host range and host plant biogeography.</title>
        <authorList>
            <person name="Normand P."/>
            <person name="Lapierre P."/>
            <person name="Tisa L.S."/>
            <person name="Gogarten J.P."/>
            <person name="Alloisio N."/>
            <person name="Bagnarol E."/>
            <person name="Bassi C.A."/>
            <person name="Berry A.M."/>
            <person name="Bickhart D.M."/>
            <person name="Choisne N."/>
            <person name="Couloux A."/>
            <person name="Cournoyer B."/>
            <person name="Cruveiller S."/>
            <person name="Daubin V."/>
            <person name="Demange N."/>
            <person name="Francino M.P."/>
            <person name="Goltsman E."/>
            <person name="Huang Y."/>
            <person name="Kopp O.R."/>
            <person name="Labarre L."/>
            <person name="Lapidus A."/>
            <person name="Lavire C."/>
            <person name="Marechal J."/>
            <person name="Martinez M."/>
            <person name="Mastronunzio J.E."/>
            <person name="Mullin B.C."/>
            <person name="Niemann J."/>
            <person name="Pujic P."/>
            <person name="Rawnsley T."/>
            <person name="Rouy Z."/>
            <person name="Schenowitz C."/>
            <person name="Sellstedt A."/>
            <person name="Tavares F."/>
            <person name="Tomkins J.P."/>
            <person name="Vallenet D."/>
            <person name="Valverde C."/>
            <person name="Wall L.G."/>
            <person name="Wang Y."/>
            <person name="Medigue C."/>
            <person name="Benson D.R."/>
        </authorList>
    </citation>
    <scope>NUCLEOTIDE SEQUENCE [LARGE SCALE GENOMIC DNA]</scope>
    <source>
        <strain evidence="7">DSM 45986 / CECT 9034 / ACN14a</strain>
    </source>
</reference>
<dbReference type="Gene3D" id="3.40.50.720">
    <property type="entry name" value="NAD(P)-binding Rossmann-like Domain"/>
    <property type="match status" value="1"/>
</dbReference>
<dbReference type="PANTHER" id="PTHR44196:SF1">
    <property type="entry name" value="DEHYDROGENASE_REDUCTASE SDR FAMILY MEMBER 7B"/>
    <property type="match status" value="1"/>
</dbReference>
<dbReference type="PANTHER" id="PTHR44196">
    <property type="entry name" value="DEHYDROGENASE/REDUCTASE SDR FAMILY MEMBER 7B"/>
    <property type="match status" value="1"/>
</dbReference>
<dbReference type="PRINTS" id="PR00080">
    <property type="entry name" value="SDRFAMILY"/>
</dbReference>
<dbReference type="EC" id="1.1.1.-" evidence="6"/>
<feature type="region of interest" description="Disordered" evidence="4">
    <location>
        <begin position="336"/>
        <end position="360"/>
    </location>
</feature>
<keyword evidence="7" id="KW-1185">Reference proteome</keyword>
<feature type="domain" description="Ketoreductase" evidence="5">
    <location>
        <begin position="16"/>
        <end position="202"/>
    </location>
</feature>
<feature type="compositionally biased region" description="Basic and acidic residues" evidence="4">
    <location>
        <begin position="283"/>
        <end position="305"/>
    </location>
</feature>
<dbReference type="SMART" id="SM00822">
    <property type="entry name" value="PKS_KR"/>
    <property type="match status" value="1"/>
</dbReference>
<dbReference type="HOGENOM" id="CLU_010194_2_1_11"/>
<accession>Q0RK39</accession>
<dbReference type="InterPro" id="IPR036291">
    <property type="entry name" value="NAD(P)-bd_dom_sf"/>
</dbReference>
<dbReference type="PROSITE" id="PS00061">
    <property type="entry name" value="ADH_SHORT"/>
    <property type="match status" value="1"/>
</dbReference>
<dbReference type="NCBIfam" id="NF005495">
    <property type="entry name" value="PRK07109.1"/>
    <property type="match status" value="1"/>
</dbReference>
<dbReference type="InterPro" id="IPR020904">
    <property type="entry name" value="Sc_DH/Rdtase_CS"/>
</dbReference>
<dbReference type="KEGG" id="fal:FRAAL3477"/>
<dbReference type="AlphaFoldDB" id="Q0RK39"/>
<evidence type="ECO:0000256" key="4">
    <source>
        <dbReference type="SAM" id="MobiDB-lite"/>
    </source>
</evidence>
<dbReference type="SUPFAM" id="SSF51735">
    <property type="entry name" value="NAD(P)-binding Rossmann-fold domains"/>
    <property type="match status" value="1"/>
</dbReference>
<proteinExistence type="inferred from homology"/>
<gene>
    <name evidence="6" type="ordered locus">FRAAL3477</name>
</gene>
<evidence type="ECO:0000256" key="1">
    <source>
        <dbReference type="ARBA" id="ARBA00006484"/>
    </source>
</evidence>
<dbReference type="GO" id="GO:0016491">
    <property type="term" value="F:oxidoreductase activity"/>
    <property type="evidence" value="ECO:0007669"/>
    <property type="project" value="UniProtKB-KW"/>
</dbReference>
<dbReference type="Pfam" id="PF00106">
    <property type="entry name" value="adh_short"/>
    <property type="match status" value="1"/>
</dbReference>
<protein>
    <submittedName>
        <fullName evidence="6">Short-chain dehydrogenase/reductase</fullName>
        <ecNumber evidence="6">1.1.1.-</ecNumber>
    </submittedName>
</protein>
<dbReference type="eggNOG" id="COG0300">
    <property type="taxonomic scope" value="Bacteria"/>
</dbReference>
<evidence type="ECO:0000256" key="2">
    <source>
        <dbReference type="ARBA" id="ARBA00023002"/>
    </source>
</evidence>
<name>Q0RK39_FRAAA</name>
<dbReference type="Proteomes" id="UP000000657">
    <property type="component" value="Chromosome"/>
</dbReference>
<dbReference type="InterPro" id="IPR057326">
    <property type="entry name" value="KR_dom"/>
</dbReference>
<evidence type="ECO:0000313" key="6">
    <source>
        <dbReference type="EMBL" id="CAJ62121.1"/>
    </source>
</evidence>
<dbReference type="GO" id="GO:0016020">
    <property type="term" value="C:membrane"/>
    <property type="evidence" value="ECO:0007669"/>
    <property type="project" value="TreeGrafter"/>
</dbReference>
<dbReference type="PRINTS" id="PR00081">
    <property type="entry name" value="GDHRDH"/>
</dbReference>
<dbReference type="EMBL" id="CT573213">
    <property type="protein sequence ID" value="CAJ62121.1"/>
    <property type="molecule type" value="Genomic_DNA"/>
</dbReference>
<dbReference type="InterPro" id="IPR002347">
    <property type="entry name" value="SDR_fam"/>
</dbReference>
<feature type="compositionally biased region" description="Low complexity" evidence="4">
    <location>
        <begin position="346"/>
        <end position="360"/>
    </location>
</feature>
<sequence length="360" mass="38436">MAAHAEWRQAGMAERKVALVTGASAGVGRATALALADHGYDVALLARGRAGLQTAAAEIESRGRRALVLPTDVADHAAVDRAATTVEDRLGPLDVWVNNAMTTSFAPLAQTSPADFQRAIEVTFLGQVWGTMAALTRMRPRDRGSIVNVGSALAFIGIPLQAPYCAAKFASRGFFESARAELLHDGSRVRMSMVHLPAVNTPQFSWCHTSLDRHPQPVPPIYQPELCAKVIVRAAVDGRRSKIIGSWNKALVAAGSIAPGFGNHYAALGAWESQLTDAPLAPDRPDNLRAPADGDRDAGAHGIFDDRAGGFTDPGFLRSLPQTGRTFARALVATVRDRRRPRAQRPRPTTGAPARHTADV</sequence>
<evidence type="ECO:0000313" key="7">
    <source>
        <dbReference type="Proteomes" id="UP000000657"/>
    </source>
</evidence>
<dbReference type="STRING" id="326424.FRAAL3477"/>
<organism evidence="6 7">
    <name type="scientific">Frankia alni (strain DSM 45986 / CECT 9034 / ACN14a)</name>
    <dbReference type="NCBI Taxonomy" id="326424"/>
    <lineage>
        <taxon>Bacteria</taxon>
        <taxon>Bacillati</taxon>
        <taxon>Actinomycetota</taxon>
        <taxon>Actinomycetes</taxon>
        <taxon>Frankiales</taxon>
        <taxon>Frankiaceae</taxon>
        <taxon>Frankia</taxon>
    </lineage>
</organism>
<evidence type="ECO:0000259" key="5">
    <source>
        <dbReference type="SMART" id="SM00822"/>
    </source>
</evidence>
<keyword evidence="2 6" id="KW-0560">Oxidoreductase</keyword>